<feature type="domain" description="Mycothiol-dependent maleylpyruvate isomerase metal-binding" evidence="1">
    <location>
        <begin position="8"/>
        <end position="129"/>
    </location>
</feature>
<keyword evidence="3" id="KW-1185">Reference proteome</keyword>
<dbReference type="InterPro" id="IPR017517">
    <property type="entry name" value="Maleyloyr_isom"/>
</dbReference>
<reference evidence="3" key="1">
    <citation type="journal article" date="2019" name="Int. J. Syst. Evol. Microbiol.">
        <title>The Global Catalogue of Microorganisms (GCM) 10K type strain sequencing project: providing services to taxonomists for standard genome sequencing and annotation.</title>
        <authorList>
            <consortium name="The Broad Institute Genomics Platform"/>
            <consortium name="The Broad Institute Genome Sequencing Center for Infectious Disease"/>
            <person name="Wu L."/>
            <person name="Ma J."/>
        </authorList>
    </citation>
    <scope>NUCLEOTIDE SEQUENCE [LARGE SCALE GENOMIC DNA]</scope>
    <source>
        <strain evidence="3">JCM 13250</strain>
    </source>
</reference>
<protein>
    <submittedName>
        <fullName evidence="2">TIGR03086 family metal-binding protein</fullName>
    </submittedName>
</protein>
<organism evidence="2 3">
    <name type="scientific">Luedemannella flava</name>
    <dbReference type="NCBI Taxonomy" id="349316"/>
    <lineage>
        <taxon>Bacteria</taxon>
        <taxon>Bacillati</taxon>
        <taxon>Actinomycetota</taxon>
        <taxon>Actinomycetes</taxon>
        <taxon>Micromonosporales</taxon>
        <taxon>Micromonosporaceae</taxon>
        <taxon>Luedemannella</taxon>
    </lineage>
</organism>
<evidence type="ECO:0000313" key="2">
    <source>
        <dbReference type="EMBL" id="GAA1815200.1"/>
    </source>
</evidence>
<accession>A0ABP4YIZ7</accession>
<dbReference type="NCBIfam" id="TIGR03086">
    <property type="entry name" value="TIGR03086 family metal-binding protein"/>
    <property type="match status" value="1"/>
</dbReference>
<evidence type="ECO:0000313" key="3">
    <source>
        <dbReference type="Proteomes" id="UP001500218"/>
    </source>
</evidence>
<dbReference type="RefSeq" id="WP_344134390.1">
    <property type="nucleotide sequence ID" value="NZ_BAAALT010000130.1"/>
</dbReference>
<dbReference type="InterPro" id="IPR024344">
    <property type="entry name" value="MDMPI_metal-binding"/>
</dbReference>
<evidence type="ECO:0000259" key="1">
    <source>
        <dbReference type="Pfam" id="PF11716"/>
    </source>
</evidence>
<dbReference type="Proteomes" id="UP001500218">
    <property type="component" value="Unassembled WGS sequence"/>
</dbReference>
<gene>
    <name evidence="2" type="ORF">GCM10009682_40340</name>
</gene>
<comment type="caution">
    <text evidence="2">The sequence shown here is derived from an EMBL/GenBank/DDBJ whole genome shotgun (WGS) entry which is preliminary data.</text>
</comment>
<dbReference type="Gene3D" id="1.20.120.450">
    <property type="entry name" value="dinb family like domain"/>
    <property type="match status" value="1"/>
</dbReference>
<sequence>MDVEELHRRSVEAFVALVGQVPADRWGDPTPCTDWTVRELVNHLVYEQLWTPPMFAGATIAEVGDRFEGDLLGDDPAAATRAAAAGAIAAVAEPGALTRTVHLSFGDTPAEEYARQLSADHLIHSWDLAKGAGLSGRLDPELVDEVAAWFVDREHAYRASGVIGLRPIPVSDHPQDRLLNAFGRASRYWED</sequence>
<dbReference type="InterPro" id="IPR017520">
    <property type="entry name" value="CHP03086"/>
</dbReference>
<dbReference type="EMBL" id="BAAALT010000130">
    <property type="protein sequence ID" value="GAA1815200.1"/>
    <property type="molecule type" value="Genomic_DNA"/>
</dbReference>
<dbReference type="SUPFAM" id="SSF109854">
    <property type="entry name" value="DinB/YfiT-like putative metalloenzymes"/>
    <property type="match status" value="1"/>
</dbReference>
<dbReference type="Pfam" id="PF11716">
    <property type="entry name" value="MDMPI_N"/>
    <property type="match status" value="1"/>
</dbReference>
<dbReference type="InterPro" id="IPR034660">
    <property type="entry name" value="DinB/YfiT-like"/>
</dbReference>
<dbReference type="NCBIfam" id="TIGR03083">
    <property type="entry name" value="maleylpyruvate isomerase family mycothiol-dependent enzyme"/>
    <property type="match status" value="1"/>
</dbReference>
<name>A0ABP4YIZ7_9ACTN</name>
<proteinExistence type="predicted"/>